<keyword evidence="1" id="KW-0472">Membrane</keyword>
<feature type="transmembrane region" description="Helical" evidence="1">
    <location>
        <begin position="129"/>
        <end position="149"/>
    </location>
</feature>
<dbReference type="InterPro" id="IPR050879">
    <property type="entry name" value="Acyltransferase_3"/>
</dbReference>
<evidence type="ECO:0000259" key="2">
    <source>
        <dbReference type="Pfam" id="PF01757"/>
    </source>
</evidence>
<evidence type="ECO:0000313" key="4">
    <source>
        <dbReference type="Proteomes" id="UP000078397"/>
    </source>
</evidence>
<keyword evidence="1" id="KW-1133">Transmembrane helix</keyword>
<dbReference type="GeneID" id="28845618"/>
<dbReference type="PANTHER" id="PTHR23028">
    <property type="entry name" value="ACETYLTRANSFERASE"/>
    <property type="match status" value="1"/>
</dbReference>
<organism evidence="3 4">
    <name type="scientific">Pochonia chlamydosporia 170</name>
    <dbReference type="NCBI Taxonomy" id="1380566"/>
    <lineage>
        <taxon>Eukaryota</taxon>
        <taxon>Fungi</taxon>
        <taxon>Dikarya</taxon>
        <taxon>Ascomycota</taxon>
        <taxon>Pezizomycotina</taxon>
        <taxon>Sordariomycetes</taxon>
        <taxon>Hypocreomycetidae</taxon>
        <taxon>Hypocreales</taxon>
        <taxon>Clavicipitaceae</taxon>
        <taxon>Pochonia</taxon>
    </lineage>
</organism>
<sequence length="510" mass="58585">MSTQASPSNLDSDSDRSEQLMRNVDLEATSGDLPQWKPVNVNALSPQSAGSSFSAIKSWLWLPTWHRPKSQHKTAYLDGLRGFAALIVYWHHHVLWAHNKDRIENHDIFENSFGYKQLYYFAALPGVRLFFSGGHLAVSIFFVLSGYVLSIKPWRLIENNNIADLADHLGSAIFRRWLRLYLPIAATTFVYATSWHLFGLWIDGADPKGNWLDEMWFLYCEFKNFSFIFKEGGVPWLTYNVHLWSIPVEFKGSLIVFGSLLAFSQCSLKARLWCQVGLITYFMYIADGWYCAMFIAGMLLSHLDLLATLDRLPQFITRLSPYKTIIWYHMLLVGIYLGGVPAENRDLNQLADSRGWYLLSFLKPQAVFDYKWFYLFWAAVLLITSISHIAWLRRFFETHACQYLGRISFALYLVHGPLLWTLGDRIYSVVGFRGKDQIEHIPQWVDRFLLPQIGPTGLELAFLLPHVILLPVTLCVADFVTRAVDKPSVQFAAWAYRKTLPGVGRKQASA</sequence>
<evidence type="ECO:0000256" key="1">
    <source>
        <dbReference type="SAM" id="Phobius"/>
    </source>
</evidence>
<protein>
    <submittedName>
        <fullName evidence="3">Acyltransferase</fullName>
    </submittedName>
</protein>
<dbReference type="OrthoDB" id="5819582at2759"/>
<reference evidence="3 4" key="1">
    <citation type="journal article" date="2016" name="PLoS Pathog.">
        <title>Biosynthesis of antibiotic leucinostatins in bio-control fungus Purpureocillium lilacinum and their inhibition on phytophthora revealed by genome mining.</title>
        <authorList>
            <person name="Wang G."/>
            <person name="Liu Z."/>
            <person name="Lin R."/>
            <person name="Li E."/>
            <person name="Mao Z."/>
            <person name="Ling J."/>
            <person name="Yang Y."/>
            <person name="Yin W.B."/>
            <person name="Xie B."/>
        </authorList>
    </citation>
    <scope>NUCLEOTIDE SEQUENCE [LARGE SCALE GENOMIC DNA]</scope>
    <source>
        <strain evidence="3">170</strain>
    </source>
</reference>
<evidence type="ECO:0000313" key="3">
    <source>
        <dbReference type="EMBL" id="OAQ74343.1"/>
    </source>
</evidence>
<keyword evidence="3" id="KW-0808">Transferase</keyword>
<keyword evidence="4" id="KW-1185">Reference proteome</keyword>
<gene>
    <name evidence="3" type="ORF">VFPPC_01867</name>
</gene>
<feature type="transmembrane region" description="Helical" evidence="1">
    <location>
        <begin position="403"/>
        <end position="423"/>
    </location>
</feature>
<name>A0A179GAD5_METCM</name>
<feature type="transmembrane region" description="Helical" evidence="1">
    <location>
        <begin position="372"/>
        <end position="391"/>
    </location>
</feature>
<keyword evidence="1" id="KW-0812">Transmembrane</keyword>
<dbReference type="RefSeq" id="XP_018150426.1">
    <property type="nucleotide sequence ID" value="XM_018281624.1"/>
</dbReference>
<comment type="caution">
    <text evidence="3">The sequence shown here is derived from an EMBL/GenBank/DDBJ whole genome shotgun (WGS) entry which is preliminary data.</text>
</comment>
<dbReference type="PANTHER" id="PTHR23028:SF125">
    <property type="entry name" value="ACYLTRANSFERASE"/>
    <property type="match status" value="1"/>
</dbReference>
<feature type="transmembrane region" description="Helical" evidence="1">
    <location>
        <begin position="180"/>
        <end position="202"/>
    </location>
</feature>
<keyword evidence="3" id="KW-0012">Acyltransferase</keyword>
<dbReference type="KEGG" id="pchm:VFPPC_01867"/>
<feature type="domain" description="Acyltransferase 3" evidence="2">
    <location>
        <begin position="75"/>
        <end position="429"/>
    </location>
</feature>
<feature type="transmembrane region" description="Helical" evidence="1">
    <location>
        <begin position="324"/>
        <end position="342"/>
    </location>
</feature>
<dbReference type="GO" id="GO:0016747">
    <property type="term" value="F:acyltransferase activity, transferring groups other than amino-acyl groups"/>
    <property type="evidence" value="ECO:0007669"/>
    <property type="project" value="InterPro"/>
</dbReference>
<proteinExistence type="predicted"/>
<accession>A0A179GAD5</accession>
<dbReference type="InterPro" id="IPR002656">
    <property type="entry name" value="Acyl_transf_3_dom"/>
</dbReference>
<dbReference type="EMBL" id="LSBJ02000001">
    <property type="protein sequence ID" value="OAQ74343.1"/>
    <property type="molecule type" value="Genomic_DNA"/>
</dbReference>
<dbReference type="AlphaFoldDB" id="A0A179GAD5"/>
<dbReference type="Pfam" id="PF01757">
    <property type="entry name" value="Acyl_transf_3"/>
    <property type="match status" value="1"/>
</dbReference>
<dbReference type="STRING" id="1380566.A0A179GAD5"/>
<dbReference type="Proteomes" id="UP000078397">
    <property type="component" value="Unassembled WGS sequence"/>
</dbReference>
<feature type="transmembrane region" description="Helical" evidence="1">
    <location>
        <begin position="241"/>
        <end position="263"/>
    </location>
</feature>